<evidence type="ECO:0000256" key="8">
    <source>
        <dbReference type="SAM" id="Phobius"/>
    </source>
</evidence>
<dbReference type="RefSeq" id="WP_046715546.1">
    <property type="nucleotide sequence ID" value="NZ_BJXR01000016.1"/>
</dbReference>
<keyword evidence="4 8" id="KW-0472">Membrane</keyword>
<evidence type="ECO:0000256" key="7">
    <source>
        <dbReference type="ARBA" id="ARBA00023288"/>
    </source>
</evidence>
<keyword evidence="11" id="KW-1185">Reference proteome</keyword>
<sequence length="267" mass="28258">MSSTSRRWLAVLLLLGTAACRERIQHGLDERQANELQTVLIQRGVEARKVLEAGKKPSWSIEVMGDQSTEAVRVLAELGLPRPAAEVGCDVFGGSGLVRTPTEEGLCRVRVLERGLEKTLQSMEGVLLARVHLVVPPPPRPGVAPMPSKASAMVRVMPGQAARVRQGSEVLKALVAGGVEGLSTESVSLLVDEVPARGEVSAAQGLSSPLRLRVLLAVLGVLVTGLSGALVWVALRMRHFRELSAMPAAPPVPARPVLSPGATRKVA</sequence>
<dbReference type="Proteomes" id="UP000183760">
    <property type="component" value="Unassembled WGS sequence"/>
</dbReference>
<accession>A0ABY1C073</accession>
<dbReference type="PROSITE" id="PS51257">
    <property type="entry name" value="PROKAR_LIPOPROTEIN"/>
    <property type="match status" value="1"/>
</dbReference>
<keyword evidence="8" id="KW-1133">Transmembrane helix</keyword>
<feature type="domain" description="Flagellar M-ring N-terminal" evidence="9">
    <location>
        <begin position="26"/>
        <end position="189"/>
    </location>
</feature>
<evidence type="ECO:0000259" key="9">
    <source>
        <dbReference type="Pfam" id="PF01514"/>
    </source>
</evidence>
<protein>
    <submittedName>
        <fullName evidence="10">Type III secretion protein J</fullName>
    </submittedName>
</protein>
<keyword evidence="7" id="KW-0449">Lipoprotein</keyword>
<keyword evidence="5" id="KW-0564">Palmitate</keyword>
<dbReference type="PANTHER" id="PTHR30046">
    <property type="entry name" value="FLAGELLAR M-RING PROTEIN"/>
    <property type="match status" value="1"/>
</dbReference>
<keyword evidence="3" id="KW-0732">Signal</keyword>
<evidence type="ECO:0000256" key="3">
    <source>
        <dbReference type="ARBA" id="ARBA00022729"/>
    </source>
</evidence>
<dbReference type="PRINTS" id="PR01338">
    <property type="entry name" value="TYPE3OMKPROT"/>
</dbReference>
<evidence type="ECO:0000256" key="4">
    <source>
        <dbReference type="ARBA" id="ARBA00023136"/>
    </source>
</evidence>
<dbReference type="InterPro" id="IPR043427">
    <property type="entry name" value="YscJ/FliF"/>
</dbReference>
<evidence type="ECO:0000313" key="11">
    <source>
        <dbReference type="Proteomes" id="UP000183760"/>
    </source>
</evidence>
<dbReference type="Gene3D" id="3.30.300.30">
    <property type="match status" value="1"/>
</dbReference>
<dbReference type="Gene3D" id="3.30.70.1530">
    <property type="entry name" value="Hypothetical protein rpa1041"/>
    <property type="match status" value="1"/>
</dbReference>
<dbReference type="EMBL" id="FOIB01000002">
    <property type="protein sequence ID" value="SET45148.1"/>
    <property type="molecule type" value="Genomic_DNA"/>
</dbReference>
<evidence type="ECO:0000256" key="6">
    <source>
        <dbReference type="ARBA" id="ARBA00023237"/>
    </source>
</evidence>
<evidence type="ECO:0000256" key="2">
    <source>
        <dbReference type="ARBA" id="ARBA00009509"/>
    </source>
</evidence>
<evidence type="ECO:0000256" key="5">
    <source>
        <dbReference type="ARBA" id="ARBA00023139"/>
    </source>
</evidence>
<comment type="similarity">
    <text evidence="2">Belongs to the YscJ lipoprotein family.</text>
</comment>
<evidence type="ECO:0000313" key="10">
    <source>
        <dbReference type="EMBL" id="SET45148.1"/>
    </source>
</evidence>
<dbReference type="Pfam" id="PF01514">
    <property type="entry name" value="YscJ_FliF"/>
    <property type="match status" value="1"/>
</dbReference>
<comment type="caution">
    <text evidence="10">The sequence shown here is derived from an EMBL/GenBank/DDBJ whole genome shotgun (WGS) entry which is preliminary data.</text>
</comment>
<comment type="subcellular location">
    <subcellularLocation>
        <location evidence="1">Cell outer membrane</location>
        <topology evidence="1">Lipid-anchor</topology>
    </subcellularLocation>
</comment>
<gene>
    <name evidence="10" type="ORF">SAMN05443572_102328</name>
</gene>
<organism evidence="10 11">
    <name type="scientific">Myxococcus fulvus</name>
    <dbReference type="NCBI Taxonomy" id="33"/>
    <lineage>
        <taxon>Bacteria</taxon>
        <taxon>Pseudomonadati</taxon>
        <taxon>Myxococcota</taxon>
        <taxon>Myxococcia</taxon>
        <taxon>Myxococcales</taxon>
        <taxon>Cystobacterineae</taxon>
        <taxon>Myxococcaceae</taxon>
        <taxon>Myxococcus</taxon>
    </lineage>
</organism>
<dbReference type="PANTHER" id="PTHR30046:SF2">
    <property type="entry name" value="YOP PROTEINS TRANSLOCATION LIPOPROTEIN J"/>
    <property type="match status" value="1"/>
</dbReference>
<dbReference type="InterPro" id="IPR006182">
    <property type="entry name" value="FliF_N_dom"/>
</dbReference>
<dbReference type="InterPro" id="IPR045851">
    <property type="entry name" value="AMP-bd_C_sf"/>
</dbReference>
<evidence type="ECO:0000256" key="1">
    <source>
        <dbReference type="ARBA" id="ARBA00004459"/>
    </source>
</evidence>
<reference evidence="10 11" key="1">
    <citation type="submission" date="2016-10" db="EMBL/GenBank/DDBJ databases">
        <authorList>
            <person name="Varghese N."/>
            <person name="Submissions S."/>
        </authorList>
    </citation>
    <scope>NUCLEOTIDE SEQUENCE [LARGE SCALE GENOMIC DNA]</scope>
    <source>
        <strain evidence="10 11">DSM 16525</strain>
    </source>
</reference>
<proteinExistence type="inferred from homology"/>
<dbReference type="InterPro" id="IPR003282">
    <property type="entry name" value="T3SS_SctJ"/>
</dbReference>
<feature type="transmembrane region" description="Helical" evidence="8">
    <location>
        <begin position="214"/>
        <end position="235"/>
    </location>
</feature>
<keyword evidence="6" id="KW-0998">Cell outer membrane</keyword>
<name>A0ABY1C073_MYXFU</name>
<keyword evidence="8" id="KW-0812">Transmembrane</keyword>